<gene>
    <name evidence="2" type="ORF">CgunFtcFv8_007140</name>
</gene>
<feature type="region of interest" description="Disordered" evidence="1">
    <location>
        <begin position="62"/>
        <end position="89"/>
    </location>
</feature>
<sequence length="89" mass="9767">MHTLHPTRCQPTVPAPLHTSYGPPIRLLHILSALRHFVPARRLLARLLARLLIGIGGGDVVRHGRPLEPTKPGQGHSHHSRVTAAHSKQ</sequence>
<dbReference type="EMBL" id="JAURVH010001531">
    <property type="protein sequence ID" value="KAK5903351.1"/>
    <property type="molecule type" value="Genomic_DNA"/>
</dbReference>
<accession>A0AAN8H5L3</accession>
<dbReference type="AlphaFoldDB" id="A0AAN8H5L3"/>
<evidence type="ECO:0000256" key="1">
    <source>
        <dbReference type="SAM" id="MobiDB-lite"/>
    </source>
</evidence>
<reference evidence="2 3" key="1">
    <citation type="journal article" date="2023" name="Mol. Biol. Evol.">
        <title>Genomics of Secondarily Temperate Adaptation in the Only Non-Antarctic Icefish.</title>
        <authorList>
            <person name="Rivera-Colon A.G."/>
            <person name="Rayamajhi N."/>
            <person name="Minhas B.F."/>
            <person name="Madrigal G."/>
            <person name="Bilyk K.T."/>
            <person name="Yoon V."/>
            <person name="Hune M."/>
            <person name="Gregory S."/>
            <person name="Cheng C.H.C."/>
            <person name="Catchen J.M."/>
        </authorList>
    </citation>
    <scope>NUCLEOTIDE SEQUENCE [LARGE SCALE GENOMIC DNA]</scope>
    <source>
        <tissue evidence="2">White muscle</tissue>
    </source>
</reference>
<feature type="compositionally biased region" description="Basic residues" evidence="1">
    <location>
        <begin position="76"/>
        <end position="89"/>
    </location>
</feature>
<comment type="caution">
    <text evidence="2">The sequence shown here is derived from an EMBL/GenBank/DDBJ whole genome shotgun (WGS) entry which is preliminary data.</text>
</comment>
<evidence type="ECO:0000313" key="3">
    <source>
        <dbReference type="Proteomes" id="UP001331515"/>
    </source>
</evidence>
<proteinExistence type="predicted"/>
<evidence type="ECO:0000313" key="2">
    <source>
        <dbReference type="EMBL" id="KAK5903351.1"/>
    </source>
</evidence>
<dbReference type="Proteomes" id="UP001331515">
    <property type="component" value="Unassembled WGS sequence"/>
</dbReference>
<keyword evidence="3" id="KW-1185">Reference proteome</keyword>
<organism evidence="2 3">
    <name type="scientific">Champsocephalus gunnari</name>
    <name type="common">Mackerel icefish</name>
    <dbReference type="NCBI Taxonomy" id="52237"/>
    <lineage>
        <taxon>Eukaryota</taxon>
        <taxon>Metazoa</taxon>
        <taxon>Chordata</taxon>
        <taxon>Craniata</taxon>
        <taxon>Vertebrata</taxon>
        <taxon>Euteleostomi</taxon>
        <taxon>Actinopterygii</taxon>
        <taxon>Neopterygii</taxon>
        <taxon>Teleostei</taxon>
        <taxon>Neoteleostei</taxon>
        <taxon>Acanthomorphata</taxon>
        <taxon>Eupercaria</taxon>
        <taxon>Perciformes</taxon>
        <taxon>Notothenioidei</taxon>
        <taxon>Channichthyidae</taxon>
        <taxon>Champsocephalus</taxon>
    </lineage>
</organism>
<protein>
    <submittedName>
        <fullName evidence="2">Uncharacterized protein</fullName>
    </submittedName>
</protein>
<name>A0AAN8H5L3_CHAGU</name>